<keyword evidence="2" id="KW-1185">Reference proteome</keyword>
<reference evidence="1" key="1">
    <citation type="submission" date="2022-04" db="EMBL/GenBank/DDBJ databases">
        <title>Desulfatitalea alkaliphila sp. nov., a novel anaerobic sulfate-reducing bacterium isolated from terrestrial mud volcano, Taman Peninsula, Russia.</title>
        <authorList>
            <person name="Khomyakova M.A."/>
            <person name="Merkel A.Y."/>
            <person name="Slobodkin A.I."/>
        </authorList>
    </citation>
    <scope>NUCLEOTIDE SEQUENCE</scope>
    <source>
        <strain evidence="1">M08but</strain>
    </source>
</reference>
<dbReference type="Gene3D" id="1.10.287.470">
    <property type="entry name" value="Helix hairpin bin"/>
    <property type="match status" value="1"/>
</dbReference>
<name>A0AA41QZQ4_9BACT</name>
<dbReference type="PANTHER" id="PTHR30469:SF15">
    <property type="entry name" value="HLYD FAMILY OF SECRETION PROTEINS"/>
    <property type="match status" value="1"/>
</dbReference>
<proteinExistence type="predicted"/>
<dbReference type="PANTHER" id="PTHR30469">
    <property type="entry name" value="MULTIDRUG RESISTANCE PROTEIN MDTA"/>
    <property type="match status" value="1"/>
</dbReference>
<organism evidence="1 2">
    <name type="scientific">Desulfatitalea alkaliphila</name>
    <dbReference type="NCBI Taxonomy" id="2929485"/>
    <lineage>
        <taxon>Bacteria</taxon>
        <taxon>Pseudomonadati</taxon>
        <taxon>Thermodesulfobacteriota</taxon>
        <taxon>Desulfobacteria</taxon>
        <taxon>Desulfobacterales</taxon>
        <taxon>Desulfosarcinaceae</taxon>
        <taxon>Desulfatitalea</taxon>
    </lineage>
</organism>
<dbReference type="GO" id="GO:0015562">
    <property type="term" value="F:efflux transmembrane transporter activity"/>
    <property type="evidence" value="ECO:0007669"/>
    <property type="project" value="TreeGrafter"/>
</dbReference>
<dbReference type="AlphaFoldDB" id="A0AA41QZQ4"/>
<sequence>MTPAASADAPRLTVRPATQAVTLSGYTRARAALPVAAEMGGRVLAVHYDVGQAIGDKPFARIDPTFVDFQIEQVKRQLERLDVALERHVSRIGFLEKEFERIDALYRDEVAPLSRWEAAGEELAQARLELRGVAAERNALAVQQRELAERRRRHDVPAPEGWVVVARRVEPGEMVAAGAPLARVADFRTLVVPLFVTEQELAAMGERDPLPVTVAGRPGRARINWINPDFDEQTRKSAVELVLVGHDGEARGGLPVRLELTLPTRGLRVPRAAVTDRYDNPYVRLAPDGRMVPVFVTGEDGTDLIVADEGLLEIGTSLKLRPEDR</sequence>
<evidence type="ECO:0000313" key="1">
    <source>
        <dbReference type="EMBL" id="MCJ8499368.1"/>
    </source>
</evidence>
<dbReference type="Gene3D" id="2.40.50.100">
    <property type="match status" value="1"/>
</dbReference>
<dbReference type="Proteomes" id="UP001165427">
    <property type="component" value="Unassembled WGS sequence"/>
</dbReference>
<dbReference type="EMBL" id="JALJRB010000002">
    <property type="protein sequence ID" value="MCJ8499368.1"/>
    <property type="molecule type" value="Genomic_DNA"/>
</dbReference>
<comment type="caution">
    <text evidence="1">The sequence shown here is derived from an EMBL/GenBank/DDBJ whole genome shotgun (WGS) entry which is preliminary data.</text>
</comment>
<gene>
    <name evidence="1" type="ORF">MRX98_02185</name>
</gene>
<evidence type="ECO:0000313" key="2">
    <source>
        <dbReference type="Proteomes" id="UP001165427"/>
    </source>
</evidence>
<protein>
    <submittedName>
        <fullName evidence="1">HlyD family efflux transporter periplasmic adaptor subunit</fullName>
    </submittedName>
</protein>
<dbReference type="RefSeq" id="WP_246902630.1">
    <property type="nucleotide sequence ID" value="NZ_JALJRB010000002.1"/>
</dbReference>
<dbReference type="Gene3D" id="2.40.30.170">
    <property type="match status" value="1"/>
</dbReference>
<dbReference type="SUPFAM" id="SSF111369">
    <property type="entry name" value="HlyD-like secretion proteins"/>
    <property type="match status" value="1"/>
</dbReference>
<accession>A0AA41QZQ4</accession>
<dbReference type="GO" id="GO:1990281">
    <property type="term" value="C:efflux pump complex"/>
    <property type="evidence" value="ECO:0007669"/>
    <property type="project" value="TreeGrafter"/>
</dbReference>